<organism evidence="2 3">
    <name type="scientific">Pseudofrankia asymbiotica</name>
    <dbReference type="NCBI Taxonomy" id="1834516"/>
    <lineage>
        <taxon>Bacteria</taxon>
        <taxon>Bacillati</taxon>
        <taxon>Actinomycetota</taxon>
        <taxon>Actinomycetes</taxon>
        <taxon>Frankiales</taxon>
        <taxon>Frankiaceae</taxon>
        <taxon>Pseudofrankia</taxon>
    </lineage>
</organism>
<dbReference type="Pfam" id="PF02441">
    <property type="entry name" value="Flavoprotein"/>
    <property type="match status" value="1"/>
</dbReference>
<proteinExistence type="predicted"/>
<dbReference type="InterPro" id="IPR003382">
    <property type="entry name" value="Flavoprotein"/>
</dbReference>
<reference evidence="3" key="1">
    <citation type="submission" date="2016-10" db="EMBL/GenBank/DDBJ databases">
        <title>Frankia sp. NRRL B-16386 Genome sequencing.</title>
        <authorList>
            <person name="Ghodhbane-Gtari F."/>
            <person name="Swanson E."/>
            <person name="Gueddou A."/>
            <person name="Hezbri K."/>
            <person name="Ktari K."/>
            <person name="Nouioui I."/>
            <person name="Morris K."/>
            <person name="Simpson S."/>
            <person name="Abebe-Akele F."/>
            <person name="Thomas K."/>
            <person name="Gtari M."/>
            <person name="Tisa L.S."/>
        </authorList>
    </citation>
    <scope>NUCLEOTIDE SEQUENCE [LARGE SCALE GENOMIC DNA]</scope>
    <source>
        <strain evidence="3">NRRL B-16386</strain>
    </source>
</reference>
<dbReference type="InterPro" id="IPR036551">
    <property type="entry name" value="Flavin_trans-like"/>
</dbReference>
<dbReference type="AlphaFoldDB" id="A0A1V2I4D0"/>
<comment type="caution">
    <text evidence="2">The sequence shown here is derived from an EMBL/GenBank/DDBJ whole genome shotgun (WGS) entry which is preliminary data.</text>
</comment>
<dbReference type="GO" id="GO:0003824">
    <property type="term" value="F:catalytic activity"/>
    <property type="evidence" value="ECO:0007669"/>
    <property type="project" value="InterPro"/>
</dbReference>
<dbReference type="Proteomes" id="UP000188929">
    <property type="component" value="Unassembled WGS sequence"/>
</dbReference>
<gene>
    <name evidence="2" type="ORF">BL253_27135</name>
</gene>
<protein>
    <submittedName>
        <fullName evidence="2">Flavoprotein</fullName>
    </submittedName>
</protein>
<dbReference type="STRING" id="1834516.BL253_27135"/>
<dbReference type="Gene3D" id="3.40.50.1950">
    <property type="entry name" value="Flavin prenyltransferase-like"/>
    <property type="match status" value="1"/>
</dbReference>
<evidence type="ECO:0000313" key="2">
    <source>
        <dbReference type="EMBL" id="ONH25677.1"/>
    </source>
</evidence>
<accession>A0A1V2I4D0</accession>
<name>A0A1V2I4D0_9ACTN</name>
<evidence type="ECO:0000259" key="1">
    <source>
        <dbReference type="Pfam" id="PF02441"/>
    </source>
</evidence>
<sequence length="177" mass="18828">MSRRVVYVIVCGAGPAGNVGQLVTHAREAGWDAYLVPTDTARRHFLDVPALEELTGHPLRGRFRTTGEPGRLPGADAVIVAPATYNTINKWAAGIADTYPLTLLAELTGAGVPIIVLPYVNSAFAANRVFTRSLDELRAGGVTVLYGPGAFEPHPPRGGTIDTFPWDLAVQALDVKV</sequence>
<dbReference type="OrthoDB" id="161343at2"/>
<dbReference type="EMBL" id="MOMC01000058">
    <property type="protein sequence ID" value="ONH25677.1"/>
    <property type="molecule type" value="Genomic_DNA"/>
</dbReference>
<feature type="domain" description="Flavoprotein" evidence="1">
    <location>
        <begin position="6"/>
        <end position="137"/>
    </location>
</feature>
<dbReference type="SUPFAM" id="SSF52507">
    <property type="entry name" value="Homo-oligomeric flavin-containing Cys decarboxylases, HFCD"/>
    <property type="match status" value="1"/>
</dbReference>
<evidence type="ECO:0000313" key="3">
    <source>
        <dbReference type="Proteomes" id="UP000188929"/>
    </source>
</evidence>
<keyword evidence="3" id="KW-1185">Reference proteome</keyword>
<dbReference type="RefSeq" id="WP_076820209.1">
    <property type="nucleotide sequence ID" value="NZ_MOMC01000058.1"/>
</dbReference>